<dbReference type="SUPFAM" id="SSF55811">
    <property type="entry name" value="Nudix"/>
    <property type="match status" value="1"/>
</dbReference>
<dbReference type="Proteomes" id="UP001321486">
    <property type="component" value="Chromosome"/>
</dbReference>
<name>A0ABN6XVC7_9MICO</name>
<dbReference type="RefSeq" id="WP_286345872.1">
    <property type="nucleotide sequence ID" value="NZ_AP027732.1"/>
</dbReference>
<feature type="region of interest" description="Disordered" evidence="1">
    <location>
        <begin position="184"/>
        <end position="209"/>
    </location>
</feature>
<evidence type="ECO:0000256" key="1">
    <source>
        <dbReference type="SAM" id="MobiDB-lite"/>
    </source>
</evidence>
<keyword evidence="3" id="KW-1185">Reference proteome</keyword>
<dbReference type="EMBL" id="AP027732">
    <property type="protein sequence ID" value="BDZ48987.1"/>
    <property type="molecule type" value="Genomic_DNA"/>
</dbReference>
<sequence length="209" mass="21776">MPDLVRDQPLIAIDVVPLAFDRVAGLLIGTATRAFDPFAGSEALPGVLLGPSELLVAAASRALDAKAGIRAAEVRHLAQLGAFDGPGRDPRSRAISVAFVAVTGPDAGSATLWTPAASGALDLPFDHDAIIAVAREHVRTRLWSDVPLTRALTGDTFSTAAGSALEAELTGLKPHAGNFHRGLSKHPGLERLDSTAATGGRPATSWRWR</sequence>
<protein>
    <submittedName>
        <fullName evidence="2">ADP-ribose pyrophosphatase</fullName>
    </submittedName>
</protein>
<dbReference type="CDD" id="cd18873">
    <property type="entry name" value="NUDIX_NadM_like"/>
    <property type="match status" value="1"/>
</dbReference>
<organism evidence="2 3">
    <name type="scientific">Frondihabitans sucicola</name>
    <dbReference type="NCBI Taxonomy" id="1268041"/>
    <lineage>
        <taxon>Bacteria</taxon>
        <taxon>Bacillati</taxon>
        <taxon>Actinomycetota</taxon>
        <taxon>Actinomycetes</taxon>
        <taxon>Micrococcales</taxon>
        <taxon>Microbacteriaceae</taxon>
        <taxon>Frondihabitans</taxon>
    </lineage>
</organism>
<dbReference type="InterPro" id="IPR015797">
    <property type="entry name" value="NUDIX_hydrolase-like_dom_sf"/>
</dbReference>
<accession>A0ABN6XVC7</accession>
<gene>
    <name evidence="2" type="ORF">GCM10025867_12280</name>
</gene>
<dbReference type="Gene3D" id="3.90.79.10">
    <property type="entry name" value="Nucleoside Triphosphate Pyrophosphohydrolase"/>
    <property type="match status" value="1"/>
</dbReference>
<reference evidence="3" key="1">
    <citation type="journal article" date="2019" name="Int. J. Syst. Evol. Microbiol.">
        <title>The Global Catalogue of Microorganisms (GCM) 10K type strain sequencing project: providing services to taxonomists for standard genome sequencing and annotation.</title>
        <authorList>
            <consortium name="The Broad Institute Genomics Platform"/>
            <consortium name="The Broad Institute Genome Sequencing Center for Infectious Disease"/>
            <person name="Wu L."/>
            <person name="Ma J."/>
        </authorList>
    </citation>
    <scope>NUCLEOTIDE SEQUENCE [LARGE SCALE GENOMIC DNA]</scope>
    <source>
        <strain evidence="3">NBRC 108728</strain>
    </source>
</reference>
<evidence type="ECO:0000313" key="2">
    <source>
        <dbReference type="EMBL" id="BDZ48987.1"/>
    </source>
</evidence>
<proteinExistence type="predicted"/>
<evidence type="ECO:0000313" key="3">
    <source>
        <dbReference type="Proteomes" id="UP001321486"/>
    </source>
</evidence>